<reference evidence="1" key="1">
    <citation type="submission" date="2020-04" db="EMBL/GenBank/DDBJ databases">
        <authorList>
            <person name="Alioto T."/>
            <person name="Alioto T."/>
            <person name="Gomez Garrido J."/>
        </authorList>
    </citation>
    <scope>NUCLEOTIDE SEQUENCE</scope>
    <source>
        <strain evidence="1">A484AB</strain>
    </source>
</reference>
<dbReference type="EMBL" id="CACRXK020010266">
    <property type="protein sequence ID" value="CAB4019028.1"/>
    <property type="molecule type" value="Genomic_DNA"/>
</dbReference>
<proteinExistence type="predicted"/>
<organism evidence="1 2">
    <name type="scientific">Paramuricea clavata</name>
    <name type="common">Red gorgonian</name>
    <name type="synonym">Violescent sea-whip</name>
    <dbReference type="NCBI Taxonomy" id="317549"/>
    <lineage>
        <taxon>Eukaryota</taxon>
        <taxon>Metazoa</taxon>
        <taxon>Cnidaria</taxon>
        <taxon>Anthozoa</taxon>
        <taxon>Octocorallia</taxon>
        <taxon>Malacalcyonacea</taxon>
        <taxon>Plexauridae</taxon>
        <taxon>Paramuricea</taxon>
    </lineage>
</organism>
<protein>
    <submittedName>
        <fullName evidence="1">Uncharacterized protein</fullName>
    </submittedName>
</protein>
<dbReference type="Proteomes" id="UP001152795">
    <property type="component" value="Unassembled WGS sequence"/>
</dbReference>
<evidence type="ECO:0000313" key="2">
    <source>
        <dbReference type="Proteomes" id="UP001152795"/>
    </source>
</evidence>
<comment type="caution">
    <text evidence="1">The sequence shown here is derived from an EMBL/GenBank/DDBJ whole genome shotgun (WGS) entry which is preliminary data.</text>
</comment>
<sequence length="112" mass="12944">TSIYQQSYGLILKDINTSTILYNRTLASGDRSCLVKNVLNLVRRWQKVPGYNQGLLLTVKDTGRYSTTLETFYPKKNIKVPALALLLKPRKNFLKRYRLILSQVIEILKIKT</sequence>
<accession>A0A6S7KEX3</accession>
<keyword evidence="2" id="KW-1185">Reference proteome</keyword>
<dbReference type="AlphaFoldDB" id="A0A6S7KEX3"/>
<dbReference type="OrthoDB" id="10465192at2759"/>
<evidence type="ECO:0000313" key="1">
    <source>
        <dbReference type="EMBL" id="CAB4019028.1"/>
    </source>
</evidence>
<gene>
    <name evidence="1" type="ORF">PACLA_8A078167</name>
</gene>
<feature type="non-terminal residue" evidence="1">
    <location>
        <position position="1"/>
    </location>
</feature>
<name>A0A6S7KEX3_PARCT</name>